<keyword evidence="2" id="KW-1185">Reference proteome</keyword>
<dbReference type="InParanoid" id="A0A423WEG7"/>
<comment type="caution">
    <text evidence="1">The sequence shown here is derived from an EMBL/GenBank/DDBJ whole genome shotgun (WGS) entry which is preliminary data.</text>
</comment>
<accession>A0A423WEG7</accession>
<organism evidence="1 2">
    <name type="scientific">Cytospora leucostoma</name>
    <dbReference type="NCBI Taxonomy" id="1230097"/>
    <lineage>
        <taxon>Eukaryota</taxon>
        <taxon>Fungi</taxon>
        <taxon>Dikarya</taxon>
        <taxon>Ascomycota</taxon>
        <taxon>Pezizomycotina</taxon>
        <taxon>Sordariomycetes</taxon>
        <taxon>Sordariomycetidae</taxon>
        <taxon>Diaporthales</taxon>
        <taxon>Cytosporaceae</taxon>
        <taxon>Cytospora</taxon>
    </lineage>
</organism>
<name>A0A423WEG7_9PEZI</name>
<sequence length="116" mass="12989">MSRDDEKENRERWLRRIRYCSAGGAQHQIRGGMEGHRATRRSHQRVTIGLCMTPKRSSEVAEAMIIDHQRALIGPFTMTGAQEMEDSEASRAFQTFLGEHTCVAMGILPTTGSLPS</sequence>
<evidence type="ECO:0000313" key="2">
    <source>
        <dbReference type="Proteomes" id="UP000285146"/>
    </source>
</evidence>
<dbReference type="EMBL" id="LKEB01000053">
    <property type="protein sequence ID" value="ROW01819.1"/>
    <property type="molecule type" value="Genomic_DNA"/>
</dbReference>
<protein>
    <submittedName>
        <fullName evidence="1">Uncharacterized protein</fullName>
    </submittedName>
</protein>
<evidence type="ECO:0000313" key="1">
    <source>
        <dbReference type="EMBL" id="ROW01819.1"/>
    </source>
</evidence>
<gene>
    <name evidence="1" type="ORF">VPNG_07797</name>
</gene>
<dbReference type="Proteomes" id="UP000285146">
    <property type="component" value="Unassembled WGS sequence"/>
</dbReference>
<dbReference type="AlphaFoldDB" id="A0A423WEG7"/>
<reference evidence="1 2" key="1">
    <citation type="submission" date="2015-09" db="EMBL/GenBank/DDBJ databases">
        <title>Host preference determinants of Valsa canker pathogens revealed by comparative genomics.</title>
        <authorList>
            <person name="Yin Z."/>
            <person name="Huang L."/>
        </authorList>
    </citation>
    <scope>NUCLEOTIDE SEQUENCE [LARGE SCALE GENOMIC DNA]</scope>
    <source>
        <strain evidence="1 2">SXYLt</strain>
    </source>
</reference>
<proteinExistence type="predicted"/>